<dbReference type="Pfam" id="PF01636">
    <property type="entry name" value="APH"/>
    <property type="match status" value="1"/>
</dbReference>
<protein>
    <submittedName>
        <fullName evidence="3">Aminoglycoside phosphotransferase (APT) family kinase protein</fullName>
    </submittedName>
</protein>
<feature type="domain" description="Aminoglycoside phosphotransferase" evidence="2">
    <location>
        <begin position="42"/>
        <end position="271"/>
    </location>
</feature>
<dbReference type="CDD" id="cd05154">
    <property type="entry name" value="ACAD10_11_N-like"/>
    <property type="match status" value="1"/>
</dbReference>
<keyword evidence="3" id="KW-0418">Kinase</keyword>
<dbReference type="PANTHER" id="PTHR47829">
    <property type="entry name" value="HYDROLASE, PUTATIVE (AFU_ORTHOLOGUE AFUA_1G12880)-RELATED"/>
    <property type="match status" value="1"/>
</dbReference>
<dbReference type="Gene3D" id="3.30.200.20">
    <property type="entry name" value="Phosphorylase Kinase, domain 1"/>
    <property type="match status" value="1"/>
</dbReference>
<keyword evidence="1" id="KW-1133">Transmembrane helix</keyword>
<comment type="caution">
    <text evidence="3">The sequence shown here is derived from an EMBL/GenBank/DDBJ whole genome shotgun (WGS) entry which is preliminary data.</text>
</comment>
<name>A0A2T0LFM6_9BACL</name>
<dbReference type="InterPro" id="IPR052898">
    <property type="entry name" value="ACAD10-like"/>
</dbReference>
<dbReference type="GO" id="GO:0016301">
    <property type="term" value="F:kinase activity"/>
    <property type="evidence" value="ECO:0007669"/>
    <property type="project" value="UniProtKB-KW"/>
</dbReference>
<evidence type="ECO:0000256" key="1">
    <source>
        <dbReference type="SAM" id="Phobius"/>
    </source>
</evidence>
<keyword evidence="1" id="KW-0812">Transmembrane</keyword>
<dbReference type="EMBL" id="PVNE01000009">
    <property type="protein sequence ID" value="PRX41011.1"/>
    <property type="molecule type" value="Genomic_DNA"/>
</dbReference>
<reference evidence="3 4" key="1">
    <citation type="submission" date="2018-03" db="EMBL/GenBank/DDBJ databases">
        <title>Genomic Encyclopedia of Archaeal and Bacterial Type Strains, Phase II (KMG-II): from individual species to whole genera.</title>
        <authorList>
            <person name="Goeker M."/>
        </authorList>
    </citation>
    <scope>NUCLEOTIDE SEQUENCE [LARGE SCALE GENOMIC DNA]</scope>
    <source>
        <strain evidence="3 4">DSM 44946</strain>
    </source>
</reference>
<sequence>MGGKAEANRTIPVREGEDFDREKVERFLRENLRDLGPEPLEVSQFPAGASNLTYSVRIGDWEAVLRRPPLGPVPPKAHDMVREATLLSKLHRVFPLAPKPFVICRDSSVIGAPFYVMERREGVVLDDAFPPEVEPTEELCRGISRTVVETLVKLHAVDWREAGLDGFGRPDGFLKRQVGGWIDRYHRSRTDEIPEIQFLTRWLADHVPESPAPTMIHNDFKLNNMLLDPEDLTKVVAVLDWEMTTVGDPLFDLAVSLSYWVERDDPEEMKDILPTVTPLPGFMTRAEMMELYARLSDRDLSSMHFYMTFAYFKLAVILQQIYFRWKRGQTRDRRFASFGERVRRLIRHAAELAERGRL</sequence>
<evidence type="ECO:0000313" key="4">
    <source>
        <dbReference type="Proteomes" id="UP000237797"/>
    </source>
</evidence>
<dbReference type="OrthoDB" id="3806873at2"/>
<dbReference type="Gene3D" id="3.90.1200.10">
    <property type="match status" value="1"/>
</dbReference>
<dbReference type="SUPFAM" id="SSF56112">
    <property type="entry name" value="Protein kinase-like (PK-like)"/>
    <property type="match status" value="1"/>
</dbReference>
<evidence type="ECO:0000259" key="2">
    <source>
        <dbReference type="Pfam" id="PF01636"/>
    </source>
</evidence>
<keyword evidence="4" id="KW-1185">Reference proteome</keyword>
<dbReference type="InterPro" id="IPR041726">
    <property type="entry name" value="ACAD10_11_N"/>
</dbReference>
<dbReference type="Proteomes" id="UP000237797">
    <property type="component" value="Unassembled WGS sequence"/>
</dbReference>
<proteinExistence type="predicted"/>
<gene>
    <name evidence="3" type="ORF">CLV97_10962</name>
</gene>
<dbReference type="InterPro" id="IPR002575">
    <property type="entry name" value="Aminoglycoside_PTrfase"/>
</dbReference>
<dbReference type="PANTHER" id="PTHR47829:SF1">
    <property type="entry name" value="HAD FAMILY PHOSPHATASE"/>
    <property type="match status" value="1"/>
</dbReference>
<keyword evidence="3" id="KW-0808">Transferase</keyword>
<dbReference type="AlphaFoldDB" id="A0A2T0LFM6"/>
<dbReference type="RefSeq" id="WP_106344888.1">
    <property type="nucleotide sequence ID" value="NZ_PVNE01000009.1"/>
</dbReference>
<feature type="transmembrane region" description="Helical" evidence="1">
    <location>
        <begin position="303"/>
        <end position="323"/>
    </location>
</feature>
<keyword evidence="1" id="KW-0472">Membrane</keyword>
<dbReference type="InterPro" id="IPR011009">
    <property type="entry name" value="Kinase-like_dom_sf"/>
</dbReference>
<accession>A0A2T0LFM6</accession>
<evidence type="ECO:0000313" key="3">
    <source>
        <dbReference type="EMBL" id="PRX41011.1"/>
    </source>
</evidence>
<organism evidence="3 4">
    <name type="scientific">Planifilum fimeticola</name>
    <dbReference type="NCBI Taxonomy" id="201975"/>
    <lineage>
        <taxon>Bacteria</taxon>
        <taxon>Bacillati</taxon>
        <taxon>Bacillota</taxon>
        <taxon>Bacilli</taxon>
        <taxon>Bacillales</taxon>
        <taxon>Thermoactinomycetaceae</taxon>
        <taxon>Planifilum</taxon>
    </lineage>
</organism>